<keyword evidence="4" id="KW-0238">DNA-binding</keyword>
<evidence type="ECO:0000259" key="8">
    <source>
        <dbReference type="SMART" id="SM00906"/>
    </source>
</evidence>
<organism evidence="9 10">
    <name type="scientific">Syncephalastrum racemosum</name>
    <name type="common">Filamentous fungus</name>
    <dbReference type="NCBI Taxonomy" id="13706"/>
    <lineage>
        <taxon>Eukaryota</taxon>
        <taxon>Fungi</taxon>
        <taxon>Fungi incertae sedis</taxon>
        <taxon>Mucoromycota</taxon>
        <taxon>Mucoromycotina</taxon>
        <taxon>Mucoromycetes</taxon>
        <taxon>Mucorales</taxon>
        <taxon>Syncephalastraceae</taxon>
        <taxon>Syncephalastrum</taxon>
    </lineage>
</organism>
<feature type="region of interest" description="Disordered" evidence="7">
    <location>
        <begin position="164"/>
        <end position="189"/>
    </location>
</feature>
<evidence type="ECO:0000256" key="5">
    <source>
        <dbReference type="ARBA" id="ARBA00023163"/>
    </source>
</evidence>
<reference evidence="9 10" key="1">
    <citation type="submission" date="2016-07" db="EMBL/GenBank/DDBJ databases">
        <title>Pervasive Adenine N6-methylation of Active Genes in Fungi.</title>
        <authorList>
            <consortium name="DOE Joint Genome Institute"/>
            <person name="Mondo S.J."/>
            <person name="Dannebaum R.O."/>
            <person name="Kuo R.C."/>
            <person name="Labutti K."/>
            <person name="Haridas S."/>
            <person name="Kuo A."/>
            <person name="Salamov A."/>
            <person name="Ahrendt S.R."/>
            <person name="Lipzen A."/>
            <person name="Sullivan W."/>
            <person name="Andreopoulos W.B."/>
            <person name="Clum A."/>
            <person name="Lindquist E."/>
            <person name="Daum C."/>
            <person name="Ramamoorthy G.K."/>
            <person name="Gryganskyi A."/>
            <person name="Culley D."/>
            <person name="Magnuson J.K."/>
            <person name="James T.Y."/>
            <person name="O'Malley M.A."/>
            <person name="Stajich J.E."/>
            <person name="Spatafora J.W."/>
            <person name="Visel A."/>
            <person name="Grigoriev I.V."/>
        </authorList>
    </citation>
    <scope>NUCLEOTIDE SEQUENCE [LARGE SCALE GENOMIC DNA]</scope>
    <source>
        <strain evidence="9 10">NRRL 2496</strain>
    </source>
</reference>
<dbReference type="Pfam" id="PF04082">
    <property type="entry name" value="Fungal_trans"/>
    <property type="match status" value="1"/>
</dbReference>
<feature type="domain" description="Xylanolytic transcriptional activator regulatory" evidence="8">
    <location>
        <begin position="328"/>
        <end position="403"/>
    </location>
</feature>
<evidence type="ECO:0000256" key="2">
    <source>
        <dbReference type="ARBA" id="ARBA00022833"/>
    </source>
</evidence>
<evidence type="ECO:0000256" key="3">
    <source>
        <dbReference type="ARBA" id="ARBA00023015"/>
    </source>
</evidence>
<feature type="compositionally biased region" description="Polar residues" evidence="7">
    <location>
        <begin position="718"/>
        <end position="731"/>
    </location>
</feature>
<evidence type="ECO:0000256" key="6">
    <source>
        <dbReference type="ARBA" id="ARBA00023242"/>
    </source>
</evidence>
<keyword evidence="1" id="KW-0479">Metal-binding</keyword>
<feature type="compositionally biased region" description="Polar residues" evidence="7">
    <location>
        <begin position="88"/>
        <end position="119"/>
    </location>
</feature>
<feature type="compositionally biased region" description="Low complexity" evidence="7">
    <location>
        <begin position="178"/>
        <end position="189"/>
    </location>
</feature>
<feature type="region of interest" description="Disordered" evidence="7">
    <location>
        <begin position="963"/>
        <end position="982"/>
    </location>
</feature>
<dbReference type="PANTHER" id="PTHR31313:SF81">
    <property type="entry name" value="TY1 ENHANCER ACTIVATOR"/>
    <property type="match status" value="1"/>
</dbReference>
<dbReference type="Proteomes" id="UP000242180">
    <property type="component" value="Unassembled WGS sequence"/>
</dbReference>
<dbReference type="OMA" id="FEICSHA"/>
<gene>
    <name evidence="9" type="ORF">BCR43DRAFT_486617</name>
</gene>
<evidence type="ECO:0000256" key="4">
    <source>
        <dbReference type="ARBA" id="ARBA00023125"/>
    </source>
</evidence>
<evidence type="ECO:0000313" key="9">
    <source>
        <dbReference type="EMBL" id="ORZ01248.1"/>
    </source>
</evidence>
<name>A0A1X2HPG7_SYNRA</name>
<dbReference type="InterPro" id="IPR007219">
    <property type="entry name" value="XnlR_reg_dom"/>
</dbReference>
<dbReference type="GO" id="GO:0008270">
    <property type="term" value="F:zinc ion binding"/>
    <property type="evidence" value="ECO:0007669"/>
    <property type="project" value="InterPro"/>
</dbReference>
<accession>A0A1X2HPG7</accession>
<keyword evidence="10" id="KW-1185">Reference proteome</keyword>
<dbReference type="STRING" id="13706.A0A1X2HPG7"/>
<dbReference type="PANTHER" id="PTHR31313">
    <property type="entry name" value="TY1 ENHANCER ACTIVATOR"/>
    <property type="match status" value="1"/>
</dbReference>
<dbReference type="AlphaFoldDB" id="A0A1X2HPG7"/>
<keyword evidence="3" id="KW-0805">Transcription regulation</keyword>
<dbReference type="InterPro" id="IPR051615">
    <property type="entry name" value="Transcr_Regulatory_Elem"/>
</dbReference>
<comment type="caution">
    <text evidence="9">The sequence shown here is derived from an EMBL/GenBank/DDBJ whole genome shotgun (WGS) entry which is preliminary data.</text>
</comment>
<evidence type="ECO:0000256" key="7">
    <source>
        <dbReference type="SAM" id="MobiDB-lite"/>
    </source>
</evidence>
<feature type="region of interest" description="Disordered" evidence="7">
    <location>
        <begin position="667"/>
        <end position="788"/>
    </location>
</feature>
<keyword evidence="2" id="KW-0862">Zinc</keyword>
<keyword evidence="6" id="KW-0539">Nucleus</keyword>
<dbReference type="GO" id="GO:0003677">
    <property type="term" value="F:DNA binding"/>
    <property type="evidence" value="ECO:0007669"/>
    <property type="project" value="UniProtKB-KW"/>
</dbReference>
<proteinExistence type="predicted"/>
<feature type="compositionally biased region" description="Low complexity" evidence="7">
    <location>
        <begin position="697"/>
        <end position="712"/>
    </location>
</feature>
<evidence type="ECO:0000256" key="1">
    <source>
        <dbReference type="ARBA" id="ARBA00022723"/>
    </source>
</evidence>
<dbReference type="InParanoid" id="A0A1X2HPG7"/>
<dbReference type="EMBL" id="MCGN01000002">
    <property type="protein sequence ID" value="ORZ01248.1"/>
    <property type="molecule type" value="Genomic_DNA"/>
</dbReference>
<keyword evidence="5" id="KW-0804">Transcription</keyword>
<feature type="compositionally biased region" description="Polar residues" evidence="7">
    <location>
        <begin position="965"/>
        <end position="974"/>
    </location>
</feature>
<evidence type="ECO:0000313" key="10">
    <source>
        <dbReference type="Proteomes" id="UP000242180"/>
    </source>
</evidence>
<feature type="region of interest" description="Disordered" evidence="7">
    <location>
        <begin position="52"/>
        <end position="150"/>
    </location>
</feature>
<dbReference type="GO" id="GO:0006351">
    <property type="term" value="P:DNA-templated transcription"/>
    <property type="evidence" value="ECO:0007669"/>
    <property type="project" value="InterPro"/>
</dbReference>
<feature type="compositionally biased region" description="Polar residues" evidence="7">
    <location>
        <begin position="774"/>
        <end position="784"/>
    </location>
</feature>
<feature type="compositionally biased region" description="Low complexity" evidence="7">
    <location>
        <begin position="754"/>
        <end position="764"/>
    </location>
</feature>
<dbReference type="OrthoDB" id="4161332at2759"/>
<feature type="compositionally biased region" description="Polar residues" evidence="7">
    <location>
        <begin position="62"/>
        <end position="74"/>
    </location>
</feature>
<dbReference type="CDD" id="cd12148">
    <property type="entry name" value="fungal_TF_MHR"/>
    <property type="match status" value="1"/>
</dbReference>
<sequence length="982" mass="107904">MQSAFAPMKPLGYPSLDLVHSQSKNVYKELGDIRKRLQKETGFGLVLKQYDHSGKRSRTRSDNLSIQNNNANKSTDNDINDGSNNINRVNNSGYSNKQQTPKSGQFTITFASHPTPRSRQQNKRELSPPSSSATMMDTDAGPGTEVQRDIGLDTGWNIDGMSEYGHLVKHPPRQPTHTTLSTSPSSSSSASYSSSLLCRNRALPVSTEPCWPPNFLSLQEQYDLIELYYHHIHPVAPVLTQAAMLNQLTLCHQGLPSYLSPFYFYALFASASRFCDQTWHGKRDQCMRQAAAFRELDFGHSSLGSVLALLMMASVLESSELQDSFSSAWMLAGEAIRMVQDLGLQRRCNLPAPADDPECTQLAVRTFWYTFATDRVMSVTCGRSFVFEEKDIDVPMPEITPTEEERYPSTKVYLTNLHFLIDMSRVIGRIIRFNYSAQSAMLRGPCLHQEAMLSTLDSWISSLVKDSLSSQDDNMDLAQSHFDKMRQFAVYVLLILLHRPFVHDARSSPGKKGSESRPSFEICSHAATIITQLACEVSAQELAYHTHRAIALYALLTATRIHLMKASSKRDKDVTINGEISFMKSMDQLRKVQHLLQQEQTGDHPRPLTLDATLDAFQSQFEQRDSQELSSYAAAESLSLASHYPSAHYSSNHSTQSEASTTSWWSSATTSASTPPLSTPSAVSPGLTARSAERQLSPAAASSVSSADGAQAVRFIQVNPSRNPIARQTSAAREGRNVRARHTPPQHEKEAPSTAHTITAATHTDFADNRPDLPTSSAMPQKQSSGGGALTMVNNDRKLAAVAPFTPPSTTTMQAFNEYQPITSDTNTYMNNATYGLLPIIMDFGATTMPLPSTDLPQPVEDHPYQQQQGNAQQAWPFCGDLQTFHFSMDEPPMGDSSEMLGASMEPTAFAQFFTSHPPAPLTTASASASASITDAHTGGGPTLTTMGNHTFTGVDTVNPPIYHHSNSAPSSDASDIPMTWS</sequence>
<protein>
    <submittedName>
        <fullName evidence="9">Fungal-specific transcription factor domain-domain-containing protein</fullName>
    </submittedName>
</protein>
<dbReference type="SMART" id="SM00906">
    <property type="entry name" value="Fungal_trans"/>
    <property type="match status" value="1"/>
</dbReference>
<feature type="compositionally biased region" description="Low complexity" evidence="7">
    <location>
        <begin position="667"/>
        <end position="685"/>
    </location>
</feature>